<evidence type="ECO:0000256" key="2">
    <source>
        <dbReference type="ARBA" id="ARBA00007703"/>
    </source>
</evidence>
<reference evidence="4 5" key="1">
    <citation type="submission" date="2020-04" db="EMBL/GenBank/DDBJ databases">
        <title>Complete genome of a Psychrophilic, Marine, Gas Vacuolate Bacterium Polaromonas vacuolata KCTC 22033T.</title>
        <authorList>
            <person name="Hwang K."/>
            <person name="Kim K.M."/>
        </authorList>
    </citation>
    <scope>NUCLEOTIDE SEQUENCE [LARGE SCALE GENOMIC DNA]</scope>
    <source>
        <strain evidence="4 5">KCTC 22033</strain>
    </source>
</reference>
<protein>
    <submittedName>
        <fullName evidence="4">Flagella synthesis protein FlgN</fullName>
    </submittedName>
</protein>
<dbReference type="Proteomes" id="UP000502041">
    <property type="component" value="Chromosome"/>
</dbReference>
<name>A0A6H2H5I1_9BURK</name>
<dbReference type="EMBL" id="CP051461">
    <property type="protein sequence ID" value="QJC55131.1"/>
    <property type="molecule type" value="Genomic_DNA"/>
</dbReference>
<organism evidence="4 5">
    <name type="scientific">Polaromonas vacuolata</name>
    <dbReference type="NCBI Taxonomy" id="37448"/>
    <lineage>
        <taxon>Bacteria</taxon>
        <taxon>Pseudomonadati</taxon>
        <taxon>Pseudomonadota</taxon>
        <taxon>Betaproteobacteria</taxon>
        <taxon>Burkholderiales</taxon>
        <taxon>Comamonadaceae</taxon>
        <taxon>Polaromonas</taxon>
    </lineage>
</organism>
<dbReference type="AlphaFoldDB" id="A0A6H2H5I1"/>
<keyword evidence="4" id="KW-0282">Flagellum</keyword>
<keyword evidence="5" id="KW-1185">Reference proteome</keyword>
<evidence type="ECO:0000313" key="4">
    <source>
        <dbReference type="EMBL" id="QJC55131.1"/>
    </source>
</evidence>
<gene>
    <name evidence="4" type="primary">flgN</name>
    <name evidence="4" type="ORF">HC248_00394</name>
</gene>
<sequence>MSDNLLTLLRREHAQIKQFIDLLEAEAEQMTQGQYLGLQDLAAQKLVQAGLIASTSAERNGLQLKLGFAANSQGAQSAAAGNAALQKAWQDLLAIAAQAHQSNYRNGVMIHTQLDFTREAIGFLQARGQSLYGADGTHKASSGGGKPLAVG</sequence>
<keyword evidence="4" id="KW-0969">Cilium</keyword>
<proteinExistence type="inferred from homology"/>
<evidence type="ECO:0000256" key="3">
    <source>
        <dbReference type="ARBA" id="ARBA00022795"/>
    </source>
</evidence>
<comment type="similarity">
    <text evidence="2">Belongs to the FlgN family.</text>
</comment>
<keyword evidence="4" id="KW-0966">Cell projection</keyword>
<dbReference type="GO" id="GO:0044780">
    <property type="term" value="P:bacterial-type flagellum assembly"/>
    <property type="evidence" value="ECO:0007669"/>
    <property type="project" value="InterPro"/>
</dbReference>
<dbReference type="InterPro" id="IPR036679">
    <property type="entry name" value="FlgN-like_sf"/>
</dbReference>
<evidence type="ECO:0000313" key="5">
    <source>
        <dbReference type="Proteomes" id="UP000502041"/>
    </source>
</evidence>
<dbReference type="InterPro" id="IPR007809">
    <property type="entry name" value="FlgN-like"/>
</dbReference>
<dbReference type="RefSeq" id="WP_168921044.1">
    <property type="nucleotide sequence ID" value="NZ_CP051461.1"/>
</dbReference>
<dbReference type="Gene3D" id="1.20.58.300">
    <property type="entry name" value="FlgN-like"/>
    <property type="match status" value="1"/>
</dbReference>
<evidence type="ECO:0000256" key="1">
    <source>
        <dbReference type="ARBA" id="ARBA00002397"/>
    </source>
</evidence>
<dbReference type="Pfam" id="PF05130">
    <property type="entry name" value="FlgN"/>
    <property type="match status" value="1"/>
</dbReference>
<comment type="function">
    <text evidence="1">Required for the efficient initiation of filament assembly.</text>
</comment>
<dbReference type="SUPFAM" id="SSF140566">
    <property type="entry name" value="FlgN-like"/>
    <property type="match status" value="1"/>
</dbReference>
<keyword evidence="3" id="KW-1005">Bacterial flagellum biogenesis</keyword>
<accession>A0A6H2H5I1</accession>
<dbReference type="KEGG" id="pvac:HC248_00394"/>